<reference evidence="2" key="1">
    <citation type="submission" date="2020-03" db="EMBL/GenBank/DDBJ databases">
        <authorList>
            <person name="Weist P."/>
        </authorList>
    </citation>
    <scope>NUCLEOTIDE SEQUENCE</scope>
</reference>
<proteinExistence type="predicted"/>
<name>A0A9N7V3M9_PLEPL</name>
<dbReference type="Proteomes" id="UP001153269">
    <property type="component" value="Unassembled WGS sequence"/>
</dbReference>
<comment type="caution">
    <text evidence="2">The sequence shown here is derived from an EMBL/GenBank/DDBJ whole genome shotgun (WGS) entry which is preliminary data.</text>
</comment>
<gene>
    <name evidence="2" type="ORF">PLEPLA_LOCUS29953</name>
</gene>
<organism evidence="2 3">
    <name type="scientific">Pleuronectes platessa</name>
    <name type="common">European plaice</name>
    <dbReference type="NCBI Taxonomy" id="8262"/>
    <lineage>
        <taxon>Eukaryota</taxon>
        <taxon>Metazoa</taxon>
        <taxon>Chordata</taxon>
        <taxon>Craniata</taxon>
        <taxon>Vertebrata</taxon>
        <taxon>Euteleostomi</taxon>
        <taxon>Actinopterygii</taxon>
        <taxon>Neopterygii</taxon>
        <taxon>Teleostei</taxon>
        <taxon>Neoteleostei</taxon>
        <taxon>Acanthomorphata</taxon>
        <taxon>Carangaria</taxon>
        <taxon>Pleuronectiformes</taxon>
        <taxon>Pleuronectoidei</taxon>
        <taxon>Pleuronectidae</taxon>
        <taxon>Pleuronectes</taxon>
    </lineage>
</organism>
<dbReference type="EMBL" id="CADEAL010002810">
    <property type="protein sequence ID" value="CAB1442270.1"/>
    <property type="molecule type" value="Genomic_DNA"/>
</dbReference>
<protein>
    <submittedName>
        <fullName evidence="2">Uncharacterized protein</fullName>
    </submittedName>
</protein>
<keyword evidence="3" id="KW-1185">Reference proteome</keyword>
<evidence type="ECO:0000256" key="1">
    <source>
        <dbReference type="SAM" id="MobiDB-lite"/>
    </source>
</evidence>
<evidence type="ECO:0000313" key="2">
    <source>
        <dbReference type="EMBL" id="CAB1442270.1"/>
    </source>
</evidence>
<feature type="non-terminal residue" evidence="2">
    <location>
        <position position="1"/>
    </location>
</feature>
<accession>A0A9N7V3M9</accession>
<dbReference type="AlphaFoldDB" id="A0A9N7V3M9"/>
<sequence>MDDDEVMGGGRNQGFPPGAGREEENTVMLTLSTSVEGGTMGLLSSASFSGATVKGVIVYVQKTTQSHRINDFTFRFPTIYKRLPEARHSLRSTSSTSLKKKDDVHPVEAAREIRCLSGPAAEDRLRETTWIHWPDAHAHREG</sequence>
<evidence type="ECO:0000313" key="3">
    <source>
        <dbReference type="Proteomes" id="UP001153269"/>
    </source>
</evidence>
<feature type="region of interest" description="Disordered" evidence="1">
    <location>
        <begin position="1"/>
        <end position="24"/>
    </location>
</feature>